<proteinExistence type="predicted"/>
<dbReference type="AlphaFoldDB" id="A0A438EBC7"/>
<protein>
    <submittedName>
        <fullName evidence="1">Uncharacterized protein</fullName>
    </submittedName>
</protein>
<sequence length="194" mass="21852">MALTKPTSLQSNVEYLAHQERQCFIQFLMTFRDDFEGLRGSILHHHPNPSIDMVDIERLSVLNYCIKHKHLSSLLLHSSSEDHLLLHSSSGDQPHLHNNGVLEDNLNNKLIVMSIDGTPMPLAGVGFICTPHLSLSYVYCILKLTMNLTSMSQLCGSGYFVQFSSTSCHVQDPQSQRLIRTGRRQGGLYVMDEL</sequence>
<evidence type="ECO:0000313" key="2">
    <source>
        <dbReference type="Proteomes" id="UP000288805"/>
    </source>
</evidence>
<reference evidence="1 2" key="1">
    <citation type="journal article" date="2018" name="PLoS Genet.">
        <title>Population sequencing reveals clonal diversity and ancestral inbreeding in the grapevine cultivar Chardonnay.</title>
        <authorList>
            <person name="Roach M.J."/>
            <person name="Johnson D.L."/>
            <person name="Bohlmann J."/>
            <person name="van Vuuren H.J."/>
            <person name="Jones S.J."/>
            <person name="Pretorius I.S."/>
            <person name="Schmidt S.A."/>
            <person name="Borneman A.R."/>
        </authorList>
    </citation>
    <scope>NUCLEOTIDE SEQUENCE [LARGE SCALE GENOMIC DNA]</scope>
    <source>
        <strain evidence="2">cv. Chardonnay</strain>
        <tissue evidence="1">Leaf</tissue>
    </source>
</reference>
<dbReference type="EMBL" id="QGNW01001336">
    <property type="protein sequence ID" value="RVW45126.1"/>
    <property type="molecule type" value="Genomic_DNA"/>
</dbReference>
<organism evidence="1 2">
    <name type="scientific">Vitis vinifera</name>
    <name type="common">Grape</name>
    <dbReference type="NCBI Taxonomy" id="29760"/>
    <lineage>
        <taxon>Eukaryota</taxon>
        <taxon>Viridiplantae</taxon>
        <taxon>Streptophyta</taxon>
        <taxon>Embryophyta</taxon>
        <taxon>Tracheophyta</taxon>
        <taxon>Spermatophyta</taxon>
        <taxon>Magnoliopsida</taxon>
        <taxon>eudicotyledons</taxon>
        <taxon>Gunneridae</taxon>
        <taxon>Pentapetalae</taxon>
        <taxon>rosids</taxon>
        <taxon>Vitales</taxon>
        <taxon>Vitaceae</taxon>
        <taxon>Viteae</taxon>
        <taxon>Vitis</taxon>
    </lineage>
</organism>
<comment type="caution">
    <text evidence="1">The sequence shown here is derived from an EMBL/GenBank/DDBJ whole genome shotgun (WGS) entry which is preliminary data.</text>
</comment>
<gene>
    <name evidence="1" type="ORF">CK203_067631</name>
</gene>
<name>A0A438EBC7_VITVI</name>
<accession>A0A438EBC7</accession>
<dbReference type="Proteomes" id="UP000288805">
    <property type="component" value="Unassembled WGS sequence"/>
</dbReference>
<evidence type="ECO:0000313" key="1">
    <source>
        <dbReference type="EMBL" id="RVW45126.1"/>
    </source>
</evidence>